<dbReference type="EMBL" id="RXPE01000008">
    <property type="protein sequence ID" value="RTR28024.1"/>
    <property type="molecule type" value="Genomic_DNA"/>
</dbReference>
<dbReference type="CDD" id="cd05237">
    <property type="entry name" value="UDP_invert_4-6DH_SDR_e"/>
    <property type="match status" value="1"/>
</dbReference>
<dbReference type="Pfam" id="PF13727">
    <property type="entry name" value="CoA_binding_3"/>
    <property type="match status" value="1"/>
</dbReference>
<keyword evidence="2" id="KW-0472">Membrane</keyword>
<dbReference type="InterPro" id="IPR036291">
    <property type="entry name" value="NAD(P)-bd_dom_sf"/>
</dbReference>
<dbReference type="AlphaFoldDB" id="A0A3S0RGS8"/>
<comment type="similarity">
    <text evidence="1">Belongs to the polysaccharide synthase family.</text>
</comment>
<dbReference type="InterPro" id="IPR003869">
    <property type="entry name" value="Polysac_CapD-like"/>
</dbReference>
<evidence type="ECO:0000256" key="2">
    <source>
        <dbReference type="SAM" id="Phobius"/>
    </source>
</evidence>
<feature type="transmembrane region" description="Helical" evidence="2">
    <location>
        <begin position="27"/>
        <end position="44"/>
    </location>
</feature>
<evidence type="ECO:0000313" key="5">
    <source>
        <dbReference type="Proteomes" id="UP000277766"/>
    </source>
</evidence>
<evidence type="ECO:0000256" key="1">
    <source>
        <dbReference type="ARBA" id="ARBA00007430"/>
    </source>
</evidence>
<dbReference type="SUPFAM" id="SSF51735">
    <property type="entry name" value="NAD(P)-binding Rossmann-fold domains"/>
    <property type="match status" value="2"/>
</dbReference>
<sequence length="627" mass="67983">MTQPSIPPTSNSPASHPVYRAHQFQKFAIDLALWTLAAVLAYVFRKPSALTESSFGLNVLVYFLISGVIMAVLSSYYGLYRQTWRRIGVPDLLVLLRAVLLATLGGLAMAFLLYGYLDLPRSVPLMTGVLGLLLMGGVRLLSRVLHERVPKGQASGQRRVLIVGAGDAGTLIAREMLRHPESKMRPVGFVDDAPDKHGTSVMGLPIFGSVDTLPEVVRREDVQQVLIAVPSADGTFVRRVVDLAKDTGVSYRIIPGVFEILSGHVTLGQIRDVNLEDLLRRPPVELNTAEIADYLRGRTVMVTGAGGSIGSEIVRQIVPFGPARVVLVGRGEGSLFAIQQELRRLAPALPQTALIGDVRDQDRMRQIFAEQRPQVVFHAAAHKHVPLMEAAPSEAILNNVIGTRNVVQMCLEYGVERLVNISTDKAVNPTSVMGASKRMAEKTVSAGAARAQPGQALVSVRFGNVLGSRGSVVPTFMAQIRQGGPVTVTHPEMTRYFMTIPEAARLVLQAGGLAENGRVYVLNMGQPVKIADLAEDVIRLSGARDIEVVYSGVRPGEKLYEELLTSSEGTDATTHSEIFSARLEQVDPQGLDRDIAVLEQAAHAGDFGVIRRELDRIIPENKFGSLG</sequence>
<dbReference type="PANTHER" id="PTHR43318">
    <property type="entry name" value="UDP-N-ACETYLGLUCOSAMINE 4,6-DEHYDRATASE"/>
    <property type="match status" value="1"/>
</dbReference>
<gene>
    <name evidence="4" type="ORF">EJ104_05735</name>
</gene>
<comment type="caution">
    <text evidence="4">The sequence shown here is derived from an EMBL/GenBank/DDBJ whole genome shotgun (WGS) entry which is preliminary data.</text>
</comment>
<dbReference type="RefSeq" id="WP_126351800.1">
    <property type="nucleotide sequence ID" value="NZ_CP086381.1"/>
</dbReference>
<dbReference type="Proteomes" id="UP000277766">
    <property type="component" value="Unassembled WGS sequence"/>
</dbReference>
<dbReference type="Gene3D" id="3.40.50.720">
    <property type="entry name" value="NAD(P)-binding Rossmann-like Domain"/>
    <property type="match status" value="2"/>
</dbReference>
<name>A0A3S0RGS8_9DEIO</name>
<evidence type="ECO:0000259" key="3">
    <source>
        <dbReference type="Pfam" id="PF02719"/>
    </source>
</evidence>
<dbReference type="PANTHER" id="PTHR43318:SF1">
    <property type="entry name" value="POLYSACCHARIDE BIOSYNTHESIS PROTEIN EPSC-RELATED"/>
    <property type="match status" value="1"/>
</dbReference>
<evidence type="ECO:0000313" key="4">
    <source>
        <dbReference type="EMBL" id="RTR28024.1"/>
    </source>
</evidence>
<keyword evidence="5" id="KW-1185">Reference proteome</keyword>
<accession>A0A3S0RGS8</accession>
<proteinExistence type="inferred from homology"/>
<reference evidence="4 5" key="1">
    <citation type="submission" date="2018-12" db="EMBL/GenBank/DDBJ databases">
        <title>Deinococcus radiophilus ATCC 27603 genome sequencing and assembly.</title>
        <authorList>
            <person name="Maclea K.S."/>
            <person name="Maynard C.R."/>
        </authorList>
    </citation>
    <scope>NUCLEOTIDE SEQUENCE [LARGE SCALE GENOMIC DNA]</scope>
    <source>
        <strain evidence="4 5">ATCC 27603</strain>
    </source>
</reference>
<protein>
    <submittedName>
        <fullName evidence="4">Polysaccharide biosynthesis protein</fullName>
    </submittedName>
</protein>
<dbReference type="InterPro" id="IPR051203">
    <property type="entry name" value="Polysaccharide_Synthase-Rel"/>
</dbReference>
<feature type="transmembrane region" description="Helical" evidence="2">
    <location>
        <begin position="59"/>
        <end position="80"/>
    </location>
</feature>
<keyword evidence="2" id="KW-0812">Transmembrane</keyword>
<keyword evidence="2" id="KW-1133">Transmembrane helix</keyword>
<feature type="domain" description="Polysaccharide biosynthesis protein CapD-like" evidence="3">
    <location>
        <begin position="300"/>
        <end position="581"/>
    </location>
</feature>
<dbReference type="Pfam" id="PF02719">
    <property type="entry name" value="Polysacc_synt_2"/>
    <property type="match status" value="1"/>
</dbReference>
<feature type="transmembrane region" description="Helical" evidence="2">
    <location>
        <begin position="92"/>
        <end position="117"/>
    </location>
</feature>
<organism evidence="4 5">
    <name type="scientific">Deinococcus radiophilus</name>
    <dbReference type="NCBI Taxonomy" id="32062"/>
    <lineage>
        <taxon>Bacteria</taxon>
        <taxon>Thermotogati</taxon>
        <taxon>Deinococcota</taxon>
        <taxon>Deinococci</taxon>
        <taxon>Deinococcales</taxon>
        <taxon>Deinococcaceae</taxon>
        <taxon>Deinococcus</taxon>
    </lineage>
</organism>
<dbReference type="OrthoDB" id="9803111at2"/>